<gene>
    <name evidence="2" type="ORF">NE237_031528</name>
</gene>
<reference evidence="2" key="1">
    <citation type="journal article" date="2023" name="Plant J.">
        <title>The genome of the king protea, Protea cynaroides.</title>
        <authorList>
            <person name="Chang J."/>
            <person name="Duong T.A."/>
            <person name="Schoeman C."/>
            <person name="Ma X."/>
            <person name="Roodt D."/>
            <person name="Barker N."/>
            <person name="Li Z."/>
            <person name="Van de Peer Y."/>
            <person name="Mizrachi E."/>
        </authorList>
    </citation>
    <scope>NUCLEOTIDE SEQUENCE</scope>
    <source>
        <tissue evidence="2">Young leaves</tissue>
    </source>
</reference>
<dbReference type="InterPro" id="IPR053772">
    <property type="entry name" value="At1g61320/At1g61330-like"/>
</dbReference>
<dbReference type="Gene3D" id="3.80.10.10">
    <property type="entry name" value="Ribonuclease Inhibitor"/>
    <property type="match status" value="1"/>
</dbReference>
<dbReference type="EMBL" id="JAMYWD010000001">
    <property type="protein sequence ID" value="KAJ4980691.1"/>
    <property type="molecule type" value="Genomic_DNA"/>
</dbReference>
<dbReference type="OrthoDB" id="673865at2759"/>
<dbReference type="InterPro" id="IPR036047">
    <property type="entry name" value="F-box-like_dom_sf"/>
</dbReference>
<sequence>MEMMESQKNNKETCDRISYLPEPIVHHILSFLSTKDALRTSFLSKSWSNLWTSIPILDFDESRFYDREVMFYYHGEPKSRKDYDKMWERKKRFADLIDRSLLLHEGQNIRELKISFHHLNDSVLMNRADPWVRFALTNVPVFHLDFTGELLEDCFVDLYQLLPCPFSSKLLKVMVLNFCLFKPLEHKSFPCLETVILTQVKLLDTSVQDLIANSPHLESLHLKGCWFFPDLIIDAPQSQLKHLRLESNDVDKCHINIPSLLHIQFVGQKPSFSIKNLSKLINASLEFQQEFLYSDYGDELCELLNVMDHANALTLSDFCLQVLPLLEYGLEGLRESLPSPLYNLKHLTIQTDLNNCTLVGVACLLRSSPNLEAFSIDFGYISERLEIGDDLASNEYIRIISMLDENEFWESQLPLFPSLIHLEKVEINGFGGQKREMGLIKYLLEKSLLLKEMVIIHNKCYNDELEFLKVKLENAQKLISFPKACPYGEIKFS</sequence>
<accession>A0A9Q0L2M5</accession>
<dbReference type="SMART" id="SM00256">
    <property type="entry name" value="FBOX"/>
    <property type="match status" value="1"/>
</dbReference>
<dbReference type="SMART" id="SM00579">
    <property type="entry name" value="FBD"/>
    <property type="match status" value="1"/>
</dbReference>
<dbReference type="PANTHER" id="PTHR34145">
    <property type="entry name" value="OS02G0105600 PROTEIN"/>
    <property type="match status" value="1"/>
</dbReference>
<proteinExistence type="predicted"/>
<dbReference type="InterPro" id="IPR053781">
    <property type="entry name" value="F-box_AtFBL13-like"/>
</dbReference>
<organism evidence="2 3">
    <name type="scientific">Protea cynaroides</name>
    <dbReference type="NCBI Taxonomy" id="273540"/>
    <lineage>
        <taxon>Eukaryota</taxon>
        <taxon>Viridiplantae</taxon>
        <taxon>Streptophyta</taxon>
        <taxon>Embryophyta</taxon>
        <taxon>Tracheophyta</taxon>
        <taxon>Spermatophyta</taxon>
        <taxon>Magnoliopsida</taxon>
        <taxon>Proteales</taxon>
        <taxon>Proteaceae</taxon>
        <taxon>Protea</taxon>
    </lineage>
</organism>
<name>A0A9Q0L2M5_9MAGN</name>
<dbReference type="PROSITE" id="PS50181">
    <property type="entry name" value="FBOX"/>
    <property type="match status" value="1"/>
</dbReference>
<dbReference type="PANTHER" id="PTHR34145:SF51">
    <property type="entry name" value="FBD DOMAIN-CONTAINING PROTEIN"/>
    <property type="match status" value="1"/>
</dbReference>
<keyword evidence="3" id="KW-1185">Reference proteome</keyword>
<dbReference type="Gene3D" id="1.20.1280.50">
    <property type="match status" value="1"/>
</dbReference>
<protein>
    <recommendedName>
        <fullName evidence="1">F-box domain-containing protein</fullName>
    </recommendedName>
</protein>
<evidence type="ECO:0000259" key="1">
    <source>
        <dbReference type="PROSITE" id="PS50181"/>
    </source>
</evidence>
<dbReference type="AlphaFoldDB" id="A0A9Q0L2M5"/>
<evidence type="ECO:0000313" key="3">
    <source>
        <dbReference type="Proteomes" id="UP001141806"/>
    </source>
</evidence>
<dbReference type="InterPro" id="IPR032675">
    <property type="entry name" value="LRR_dom_sf"/>
</dbReference>
<dbReference type="InterPro" id="IPR055357">
    <property type="entry name" value="LRR_At1g61320_AtMIF1"/>
</dbReference>
<dbReference type="InterPro" id="IPR001810">
    <property type="entry name" value="F-box_dom"/>
</dbReference>
<feature type="domain" description="F-box" evidence="1">
    <location>
        <begin position="14"/>
        <end position="68"/>
    </location>
</feature>
<dbReference type="SUPFAM" id="SSF81383">
    <property type="entry name" value="F-box domain"/>
    <property type="match status" value="1"/>
</dbReference>
<dbReference type="InterPro" id="IPR006566">
    <property type="entry name" value="FBD"/>
</dbReference>
<evidence type="ECO:0000313" key="2">
    <source>
        <dbReference type="EMBL" id="KAJ4980691.1"/>
    </source>
</evidence>
<dbReference type="CDD" id="cd22160">
    <property type="entry name" value="F-box_AtFBL13-like"/>
    <property type="match status" value="1"/>
</dbReference>
<dbReference type="Pfam" id="PF23622">
    <property type="entry name" value="LRR_At1g61320_AtMIF1"/>
    <property type="match status" value="1"/>
</dbReference>
<dbReference type="Pfam" id="PF00646">
    <property type="entry name" value="F-box"/>
    <property type="match status" value="1"/>
</dbReference>
<dbReference type="Proteomes" id="UP001141806">
    <property type="component" value="Unassembled WGS sequence"/>
</dbReference>
<comment type="caution">
    <text evidence="2">The sequence shown here is derived from an EMBL/GenBank/DDBJ whole genome shotgun (WGS) entry which is preliminary data.</text>
</comment>
<dbReference type="SUPFAM" id="SSF52047">
    <property type="entry name" value="RNI-like"/>
    <property type="match status" value="1"/>
</dbReference>